<name>A0ABU7XC47_9HYPH</name>
<evidence type="ECO:0008006" key="3">
    <source>
        <dbReference type="Google" id="ProtNLM"/>
    </source>
</evidence>
<gene>
    <name evidence="1" type="ORF">V3H18_00310</name>
</gene>
<dbReference type="EMBL" id="JAZHYN010000001">
    <property type="protein sequence ID" value="MEF3364969.1"/>
    <property type="molecule type" value="Genomic_DNA"/>
</dbReference>
<dbReference type="RefSeq" id="WP_332079853.1">
    <property type="nucleotide sequence ID" value="NZ_JAZHYN010000001.1"/>
</dbReference>
<evidence type="ECO:0000313" key="2">
    <source>
        <dbReference type="Proteomes" id="UP001350748"/>
    </source>
</evidence>
<reference evidence="1 2" key="1">
    <citation type="submission" date="2024-02" db="EMBL/GenBank/DDBJ databases">
        <authorList>
            <person name="Grouzdev D."/>
        </authorList>
    </citation>
    <scope>NUCLEOTIDE SEQUENCE [LARGE SCALE GENOMIC DNA]</scope>
    <source>
        <strain evidence="1 2">9N</strain>
    </source>
</reference>
<organism evidence="1 2">
    <name type="scientific">Methylocystis borbori</name>
    <dbReference type="NCBI Taxonomy" id="3118750"/>
    <lineage>
        <taxon>Bacteria</taxon>
        <taxon>Pseudomonadati</taxon>
        <taxon>Pseudomonadota</taxon>
        <taxon>Alphaproteobacteria</taxon>
        <taxon>Hyphomicrobiales</taxon>
        <taxon>Methylocystaceae</taxon>
        <taxon>Methylocystis</taxon>
    </lineage>
</organism>
<dbReference type="SUPFAM" id="SSF53756">
    <property type="entry name" value="UDP-Glycosyltransferase/glycogen phosphorylase"/>
    <property type="match status" value="1"/>
</dbReference>
<proteinExistence type="predicted"/>
<keyword evidence="2" id="KW-1185">Reference proteome</keyword>
<dbReference type="Proteomes" id="UP001350748">
    <property type="component" value="Unassembled WGS sequence"/>
</dbReference>
<sequence>MQTRRCSSVRLVLHEFCRGWIIEKMALKLCEALRDLGVDAVVSERPSPDAAVNHFMIFHYVDVMPGTLNTMAITHVDDMLKVDMARRHLANGVRAAICMSSMTAEQLAGYKVDRDRLTYALPAHDVATAPRRIVIGITSANYSDGRKRDWLLTRLANDMRLDDFEFPIFGRGWEAVAARLEAAGAKVELHVPTVDYKADYEAIKLAIPLFDYYFYPGLDEGSMGALDALAAGVKTIVTNQGFHLDIPHGVTHGFWDYDELLKIFRGIRDDMRGRVEAARALTWTRYAQRHLDIWNALLERDELPPGDRLSAECDSPRIEVNKFPVLSYRELLADPFRREMALRFWTPALFKFYLALRQFRQDLGLGSKFRKMIRASGAESR</sequence>
<protein>
    <recommendedName>
        <fullName evidence="3">Glycosyltransferase family 1 protein</fullName>
    </recommendedName>
</protein>
<accession>A0ABU7XC47</accession>
<comment type="caution">
    <text evidence="1">The sequence shown here is derived from an EMBL/GenBank/DDBJ whole genome shotgun (WGS) entry which is preliminary data.</text>
</comment>
<evidence type="ECO:0000313" key="1">
    <source>
        <dbReference type="EMBL" id="MEF3364969.1"/>
    </source>
</evidence>